<dbReference type="GO" id="GO:0003700">
    <property type="term" value="F:DNA-binding transcription factor activity"/>
    <property type="evidence" value="ECO:0007669"/>
    <property type="project" value="InterPro"/>
</dbReference>
<protein>
    <submittedName>
        <fullName evidence="5">Putative transcriptional regulator</fullName>
    </submittedName>
</protein>
<dbReference type="PANTHER" id="PTHR33154:SF18">
    <property type="entry name" value="ARSENICAL RESISTANCE OPERON REPRESSOR"/>
    <property type="match status" value="1"/>
</dbReference>
<dbReference type="InterPro" id="IPR036388">
    <property type="entry name" value="WH-like_DNA-bd_sf"/>
</dbReference>
<keyword evidence="3" id="KW-0804">Transcription</keyword>
<dbReference type="GO" id="GO:0003677">
    <property type="term" value="F:DNA binding"/>
    <property type="evidence" value="ECO:0007669"/>
    <property type="project" value="UniProtKB-KW"/>
</dbReference>
<feature type="domain" description="HTH arsR-type" evidence="4">
    <location>
        <begin position="1"/>
        <end position="90"/>
    </location>
</feature>
<dbReference type="InterPro" id="IPR051081">
    <property type="entry name" value="HTH_MetalResp_TranReg"/>
</dbReference>
<dbReference type="eggNOG" id="COG0640">
    <property type="taxonomic scope" value="Bacteria"/>
</dbReference>
<keyword evidence="6" id="KW-1185">Reference proteome</keyword>
<dbReference type="NCBIfam" id="NF033788">
    <property type="entry name" value="HTH_metalloreg"/>
    <property type="match status" value="1"/>
</dbReference>
<dbReference type="InterPro" id="IPR001845">
    <property type="entry name" value="HTH_ArsR_DNA-bd_dom"/>
</dbReference>
<dbReference type="PRINTS" id="PR00778">
    <property type="entry name" value="HTHARSR"/>
</dbReference>
<evidence type="ECO:0000313" key="6">
    <source>
        <dbReference type="Proteomes" id="UP000005778"/>
    </source>
</evidence>
<accession>I5B315</accession>
<dbReference type="AlphaFoldDB" id="I5B315"/>
<dbReference type="InterPro" id="IPR036390">
    <property type="entry name" value="WH_DNA-bd_sf"/>
</dbReference>
<dbReference type="Proteomes" id="UP000005778">
    <property type="component" value="Chromosome"/>
</dbReference>
<evidence type="ECO:0000256" key="2">
    <source>
        <dbReference type="ARBA" id="ARBA00023125"/>
    </source>
</evidence>
<dbReference type="CDD" id="cd00090">
    <property type="entry name" value="HTH_ARSR"/>
    <property type="match status" value="1"/>
</dbReference>
<keyword evidence="2" id="KW-0238">DNA-binding</keyword>
<evidence type="ECO:0000256" key="1">
    <source>
        <dbReference type="ARBA" id="ARBA00023015"/>
    </source>
</evidence>
<proteinExistence type="predicted"/>
<reference evidence="5 6" key="1">
    <citation type="submission" date="2011-09" db="EMBL/GenBank/DDBJ databases">
        <authorList>
            <consortium name="US DOE Joint Genome Institute (JGI-PGF)"/>
            <person name="Lucas S."/>
            <person name="Han J."/>
            <person name="Lapidus A."/>
            <person name="Cheng J.-F."/>
            <person name="Goodwin L."/>
            <person name="Pitluck S."/>
            <person name="Peters L."/>
            <person name="Land M.L."/>
            <person name="Hauser L."/>
            <person name="Orellana R."/>
            <person name="Lovley D."/>
            <person name="Woyke T.J."/>
        </authorList>
    </citation>
    <scope>NUCLEOTIDE SEQUENCE [LARGE SCALE GENOMIC DNA]</scope>
    <source>
        <strain evidence="5 6">2ac9</strain>
    </source>
</reference>
<dbReference type="EMBL" id="CM001488">
    <property type="protein sequence ID" value="EIM63878.1"/>
    <property type="molecule type" value="Genomic_DNA"/>
</dbReference>
<dbReference type="RefSeq" id="WP_004073259.1">
    <property type="nucleotide sequence ID" value="NZ_CM001488.1"/>
</dbReference>
<dbReference type="OrthoDB" id="9800238at2"/>
<sequence>MKTFIKVMKALSDPNRVKMMKMLQNRSLCVCEIQQLLGVAQSTTSKHLKILEDADLVKSFKDGLWVNYALSDGSDSPFAASMIDNLKHWLDSDSQIKELTKLLPDIDRYDIVDKESKN</sequence>
<dbReference type="STRING" id="879212.DespoDRAFT_01974"/>
<name>I5B315_9BACT</name>
<dbReference type="SMART" id="SM00418">
    <property type="entry name" value="HTH_ARSR"/>
    <property type="match status" value="1"/>
</dbReference>
<dbReference type="Pfam" id="PF01022">
    <property type="entry name" value="HTH_5"/>
    <property type="match status" value="1"/>
</dbReference>
<dbReference type="PROSITE" id="PS50987">
    <property type="entry name" value="HTH_ARSR_2"/>
    <property type="match status" value="1"/>
</dbReference>
<evidence type="ECO:0000313" key="5">
    <source>
        <dbReference type="EMBL" id="EIM63878.1"/>
    </source>
</evidence>
<dbReference type="InterPro" id="IPR011991">
    <property type="entry name" value="ArsR-like_HTH"/>
</dbReference>
<dbReference type="Gene3D" id="1.10.10.10">
    <property type="entry name" value="Winged helix-like DNA-binding domain superfamily/Winged helix DNA-binding domain"/>
    <property type="match status" value="1"/>
</dbReference>
<reference evidence="5 6" key="2">
    <citation type="submission" date="2012-02" db="EMBL/GenBank/DDBJ databases">
        <title>Improved High-Quality Draft sequence of Desulfobacter postgatei 2ac9.</title>
        <authorList>
            <consortium name="US DOE Joint Genome Institute"/>
            <person name="Lucas S."/>
            <person name="Han J."/>
            <person name="Lapidus A."/>
            <person name="Cheng J.-F."/>
            <person name="Goodwin L."/>
            <person name="Pitluck S."/>
            <person name="Peters L."/>
            <person name="Ovchinnikova G."/>
            <person name="Held B."/>
            <person name="Detter J.C."/>
            <person name="Han C."/>
            <person name="Tapia R."/>
            <person name="Land M."/>
            <person name="Hauser L."/>
            <person name="Kyrpides N."/>
            <person name="Ivanova N."/>
            <person name="Pagani I."/>
            <person name="Orellana R."/>
            <person name="Lovley D."/>
            <person name="Woyke T."/>
        </authorList>
    </citation>
    <scope>NUCLEOTIDE SEQUENCE [LARGE SCALE GENOMIC DNA]</scope>
    <source>
        <strain evidence="5 6">2ac9</strain>
    </source>
</reference>
<dbReference type="SUPFAM" id="SSF46785">
    <property type="entry name" value="Winged helix' DNA-binding domain"/>
    <property type="match status" value="1"/>
</dbReference>
<keyword evidence="1" id="KW-0805">Transcription regulation</keyword>
<dbReference type="PANTHER" id="PTHR33154">
    <property type="entry name" value="TRANSCRIPTIONAL REGULATOR, ARSR FAMILY"/>
    <property type="match status" value="1"/>
</dbReference>
<dbReference type="HOGENOM" id="CLU_097806_3_1_7"/>
<evidence type="ECO:0000256" key="3">
    <source>
        <dbReference type="ARBA" id="ARBA00023163"/>
    </source>
</evidence>
<organism evidence="5 6">
    <name type="scientific">Desulfobacter postgatei 2ac9</name>
    <dbReference type="NCBI Taxonomy" id="879212"/>
    <lineage>
        <taxon>Bacteria</taxon>
        <taxon>Pseudomonadati</taxon>
        <taxon>Thermodesulfobacteriota</taxon>
        <taxon>Desulfobacteria</taxon>
        <taxon>Desulfobacterales</taxon>
        <taxon>Desulfobacteraceae</taxon>
        <taxon>Desulfobacter</taxon>
    </lineage>
</organism>
<evidence type="ECO:0000259" key="4">
    <source>
        <dbReference type="PROSITE" id="PS50987"/>
    </source>
</evidence>
<gene>
    <name evidence="5" type="ORF">DespoDRAFT_01974</name>
</gene>